<dbReference type="EMBL" id="CP064946">
    <property type="protein sequence ID" value="QPH50012.1"/>
    <property type="molecule type" value="Genomic_DNA"/>
</dbReference>
<dbReference type="PANTHER" id="PTHR43603">
    <property type="entry name" value="COBW DOMAIN-CONTAINING PROTEIN DDB_G0274527"/>
    <property type="match status" value="1"/>
</dbReference>
<name>A0A2V4K8P2_9PSED</name>
<dbReference type="Pfam" id="PF07683">
    <property type="entry name" value="CobW_C"/>
    <property type="match status" value="1"/>
</dbReference>
<dbReference type="InterPro" id="IPR011629">
    <property type="entry name" value="CobW-like_C"/>
</dbReference>
<dbReference type="SUPFAM" id="SSF90002">
    <property type="entry name" value="Hypothetical protein YjiA, C-terminal domain"/>
    <property type="match status" value="1"/>
</dbReference>
<organism evidence="2 3">
    <name type="scientific">Pseudomonas fulva</name>
    <dbReference type="NCBI Taxonomy" id="47880"/>
    <lineage>
        <taxon>Bacteria</taxon>
        <taxon>Pseudomonadati</taxon>
        <taxon>Pseudomonadota</taxon>
        <taxon>Gammaproteobacteria</taxon>
        <taxon>Pseudomonadales</taxon>
        <taxon>Pseudomonadaceae</taxon>
        <taxon>Pseudomonas</taxon>
    </lineage>
</organism>
<dbReference type="PANTHER" id="PTHR43603:SF1">
    <property type="entry name" value="ZINC-REGULATED GTPASE METALLOPROTEIN ACTIVATOR 1"/>
    <property type="match status" value="1"/>
</dbReference>
<dbReference type="Proteomes" id="UP000594430">
    <property type="component" value="Chromosome"/>
</dbReference>
<proteinExistence type="predicted"/>
<accession>A0A2V4K8P2</accession>
<evidence type="ECO:0000313" key="3">
    <source>
        <dbReference type="Proteomes" id="UP000594430"/>
    </source>
</evidence>
<dbReference type="AlphaFoldDB" id="A0A2V4K8P2"/>
<gene>
    <name evidence="2" type="ORF">IZU98_04575</name>
</gene>
<evidence type="ECO:0000313" key="2">
    <source>
        <dbReference type="EMBL" id="QPH50012.1"/>
    </source>
</evidence>
<feature type="domain" description="CobW C-terminal" evidence="1">
    <location>
        <begin position="3"/>
        <end position="68"/>
    </location>
</feature>
<sequence length="96" mass="11030">MSGGRFEWEYQGRWWRFVEQPQWPLEAYRRQASMGKWDENVSDCRQEIVFIGQRLDVDALKSALNGCLLSEEAILAGPKRWVQMEGGELALAPAGK</sequence>
<dbReference type="InterPro" id="IPR051927">
    <property type="entry name" value="Zn_Chap_cDPG_Synth"/>
</dbReference>
<dbReference type="RefSeq" id="WP_028687193.1">
    <property type="nucleotide sequence ID" value="NZ_BQHM01000010.1"/>
</dbReference>
<reference evidence="2 3" key="1">
    <citation type="submission" date="2020-11" db="EMBL/GenBank/DDBJ databases">
        <title>Pseudomonas fulva producing VIM-24.</title>
        <authorList>
            <person name="Liu S."/>
        </authorList>
    </citation>
    <scope>NUCLEOTIDE SEQUENCE [LARGE SCALE GENOMIC DNA]</scope>
    <source>
        <strain evidence="2 3">ZDHY414</strain>
    </source>
</reference>
<dbReference type="GeneID" id="93440861"/>
<protein>
    <submittedName>
        <fullName evidence="2">Cobalamin biosynthesis protein CobW</fullName>
    </submittedName>
</protein>
<evidence type="ECO:0000259" key="1">
    <source>
        <dbReference type="Pfam" id="PF07683"/>
    </source>
</evidence>